<evidence type="ECO:0000313" key="1">
    <source>
        <dbReference type="EMBL" id="JAH77088.1"/>
    </source>
</evidence>
<reference evidence="1" key="1">
    <citation type="submission" date="2014-11" db="EMBL/GenBank/DDBJ databases">
        <authorList>
            <person name="Amaro Gonzalez C."/>
        </authorList>
    </citation>
    <scope>NUCLEOTIDE SEQUENCE</scope>
</reference>
<reference evidence="1" key="2">
    <citation type="journal article" date="2015" name="Fish Shellfish Immunol.">
        <title>Early steps in the European eel (Anguilla anguilla)-Vibrio vulnificus interaction in the gills: Role of the RtxA13 toxin.</title>
        <authorList>
            <person name="Callol A."/>
            <person name="Pajuelo D."/>
            <person name="Ebbesson L."/>
            <person name="Teles M."/>
            <person name="MacKenzie S."/>
            <person name="Amaro C."/>
        </authorList>
    </citation>
    <scope>NUCLEOTIDE SEQUENCE</scope>
</reference>
<dbReference type="AlphaFoldDB" id="A0A0E9VIM3"/>
<proteinExistence type="predicted"/>
<protein>
    <submittedName>
        <fullName evidence="1">Uncharacterized protein</fullName>
    </submittedName>
</protein>
<organism evidence="1">
    <name type="scientific">Anguilla anguilla</name>
    <name type="common">European freshwater eel</name>
    <name type="synonym">Muraena anguilla</name>
    <dbReference type="NCBI Taxonomy" id="7936"/>
    <lineage>
        <taxon>Eukaryota</taxon>
        <taxon>Metazoa</taxon>
        <taxon>Chordata</taxon>
        <taxon>Craniata</taxon>
        <taxon>Vertebrata</taxon>
        <taxon>Euteleostomi</taxon>
        <taxon>Actinopterygii</taxon>
        <taxon>Neopterygii</taxon>
        <taxon>Teleostei</taxon>
        <taxon>Anguilliformes</taxon>
        <taxon>Anguillidae</taxon>
        <taxon>Anguilla</taxon>
    </lineage>
</organism>
<sequence>MAHVLVTRSIRTVRWTSTKCVSAAAGGAAAPPLLAPSPRAEPSSPWILFSSVAKSLQFIDSKIRMVTGTALFVVCLEISISTRSNLSAFSTSPLRIRGFSSQSHI</sequence>
<name>A0A0E9VIM3_ANGAN</name>
<dbReference type="EMBL" id="GBXM01031489">
    <property type="protein sequence ID" value="JAH77088.1"/>
    <property type="molecule type" value="Transcribed_RNA"/>
</dbReference>
<accession>A0A0E9VIM3</accession>